<comment type="caution">
    <text evidence="1">The sequence shown here is derived from an EMBL/GenBank/DDBJ whole genome shotgun (WGS) entry which is preliminary data.</text>
</comment>
<dbReference type="AlphaFoldDB" id="A0A9P8QCX8"/>
<organism evidence="1 2">
    <name type="scientific">Wickerhamomyces pijperi</name>
    <name type="common">Yeast</name>
    <name type="synonym">Pichia pijperi</name>
    <dbReference type="NCBI Taxonomy" id="599730"/>
    <lineage>
        <taxon>Eukaryota</taxon>
        <taxon>Fungi</taxon>
        <taxon>Dikarya</taxon>
        <taxon>Ascomycota</taxon>
        <taxon>Saccharomycotina</taxon>
        <taxon>Saccharomycetes</taxon>
        <taxon>Phaffomycetales</taxon>
        <taxon>Wickerhamomycetaceae</taxon>
        <taxon>Wickerhamomyces</taxon>
    </lineage>
</organism>
<proteinExistence type="predicted"/>
<reference evidence="1" key="2">
    <citation type="submission" date="2021-01" db="EMBL/GenBank/DDBJ databases">
        <authorList>
            <person name="Schikora-Tamarit M.A."/>
        </authorList>
    </citation>
    <scope>NUCLEOTIDE SEQUENCE</scope>
    <source>
        <strain evidence="1">CBS2887</strain>
    </source>
</reference>
<keyword evidence="2" id="KW-1185">Reference proteome</keyword>
<sequence length="161" mass="17419">MSPLMSNLSQILSNSLSLYLPFGEAIGSEKPKNGKAKFTKPFFCGSDGWDNSTSNELGLLTISNFDLVVQSSGVRGRGNELNVMVGVIVLFKLNWGQSINGSGARLAPDQNGAPVEVTASFGKLNNNWLMSWLNFFSNSNLAHLTQSSNEYGLSFKESAMD</sequence>
<dbReference type="EMBL" id="JAEUBG010000241">
    <property type="protein sequence ID" value="KAH3688643.1"/>
    <property type="molecule type" value="Genomic_DNA"/>
</dbReference>
<name>A0A9P8QCX8_WICPI</name>
<dbReference type="Proteomes" id="UP000774326">
    <property type="component" value="Unassembled WGS sequence"/>
</dbReference>
<protein>
    <submittedName>
        <fullName evidence="1">Uncharacterized protein</fullName>
    </submittedName>
</protein>
<accession>A0A9P8QCX8</accession>
<reference evidence="1" key="1">
    <citation type="journal article" date="2021" name="Open Biol.">
        <title>Shared evolutionary footprints suggest mitochondrial oxidative damage underlies multiple complex I losses in fungi.</title>
        <authorList>
            <person name="Schikora-Tamarit M.A."/>
            <person name="Marcet-Houben M."/>
            <person name="Nosek J."/>
            <person name="Gabaldon T."/>
        </authorList>
    </citation>
    <scope>NUCLEOTIDE SEQUENCE</scope>
    <source>
        <strain evidence="1">CBS2887</strain>
    </source>
</reference>
<gene>
    <name evidence="1" type="ORF">WICPIJ_000378</name>
</gene>
<evidence type="ECO:0000313" key="2">
    <source>
        <dbReference type="Proteomes" id="UP000774326"/>
    </source>
</evidence>
<evidence type="ECO:0000313" key="1">
    <source>
        <dbReference type="EMBL" id="KAH3688643.1"/>
    </source>
</evidence>